<dbReference type="AlphaFoldDB" id="A0AAN9RKH0"/>
<accession>A0AAN9RKH0</accession>
<organism evidence="2 3">
    <name type="scientific">Phaseolus coccineus</name>
    <name type="common">Scarlet runner bean</name>
    <name type="synonym">Phaseolus multiflorus</name>
    <dbReference type="NCBI Taxonomy" id="3886"/>
    <lineage>
        <taxon>Eukaryota</taxon>
        <taxon>Viridiplantae</taxon>
        <taxon>Streptophyta</taxon>
        <taxon>Embryophyta</taxon>
        <taxon>Tracheophyta</taxon>
        <taxon>Spermatophyta</taxon>
        <taxon>Magnoliopsida</taxon>
        <taxon>eudicotyledons</taxon>
        <taxon>Gunneridae</taxon>
        <taxon>Pentapetalae</taxon>
        <taxon>rosids</taxon>
        <taxon>fabids</taxon>
        <taxon>Fabales</taxon>
        <taxon>Fabaceae</taxon>
        <taxon>Papilionoideae</taxon>
        <taxon>50 kb inversion clade</taxon>
        <taxon>NPAAA clade</taxon>
        <taxon>indigoferoid/millettioid clade</taxon>
        <taxon>Phaseoleae</taxon>
        <taxon>Phaseolus</taxon>
    </lineage>
</organism>
<protein>
    <submittedName>
        <fullName evidence="2">Uncharacterized protein</fullName>
    </submittedName>
</protein>
<dbReference type="Proteomes" id="UP001374584">
    <property type="component" value="Unassembled WGS sequence"/>
</dbReference>
<evidence type="ECO:0000256" key="1">
    <source>
        <dbReference type="SAM" id="MobiDB-lite"/>
    </source>
</evidence>
<dbReference type="EMBL" id="JAYMYR010000003">
    <property type="protein sequence ID" value="KAK7374884.1"/>
    <property type="molecule type" value="Genomic_DNA"/>
</dbReference>
<feature type="region of interest" description="Disordered" evidence="1">
    <location>
        <begin position="13"/>
        <end position="71"/>
    </location>
</feature>
<comment type="caution">
    <text evidence="2">The sequence shown here is derived from an EMBL/GenBank/DDBJ whole genome shotgun (WGS) entry which is preliminary data.</text>
</comment>
<sequence>MVLSVTAIACTTTPPEVSPQHRQKRRAAVRNASELSLDENRYRGQNYQFQHRSSPLQYYSKPSDSYLKQPY</sequence>
<evidence type="ECO:0000313" key="2">
    <source>
        <dbReference type="EMBL" id="KAK7374884.1"/>
    </source>
</evidence>
<proteinExistence type="predicted"/>
<evidence type="ECO:0000313" key="3">
    <source>
        <dbReference type="Proteomes" id="UP001374584"/>
    </source>
</evidence>
<gene>
    <name evidence="2" type="ORF">VNO80_08327</name>
</gene>
<feature type="compositionally biased region" description="Polar residues" evidence="1">
    <location>
        <begin position="43"/>
        <end position="63"/>
    </location>
</feature>
<name>A0AAN9RKH0_PHACN</name>
<keyword evidence="3" id="KW-1185">Reference proteome</keyword>
<reference evidence="2 3" key="1">
    <citation type="submission" date="2024-01" db="EMBL/GenBank/DDBJ databases">
        <title>The genomes of 5 underutilized Papilionoideae crops provide insights into root nodulation and disease resistanc.</title>
        <authorList>
            <person name="Jiang F."/>
        </authorList>
    </citation>
    <scope>NUCLEOTIDE SEQUENCE [LARGE SCALE GENOMIC DNA]</scope>
    <source>
        <strain evidence="2">JINMINGXINNONG_FW02</strain>
        <tissue evidence="2">Leaves</tissue>
    </source>
</reference>